<dbReference type="PANTHER" id="PTHR13887:SF54">
    <property type="entry name" value="DSBA FAMILY PROTEIN"/>
    <property type="match status" value="1"/>
</dbReference>
<dbReference type="Proteomes" id="UP000232188">
    <property type="component" value="Unassembled WGS sequence"/>
</dbReference>
<organism evidence="1 4">
    <name type="scientific">Leptospira adleri</name>
    <dbReference type="NCBI Taxonomy" id="2023186"/>
    <lineage>
        <taxon>Bacteria</taxon>
        <taxon>Pseudomonadati</taxon>
        <taxon>Spirochaetota</taxon>
        <taxon>Spirochaetia</taxon>
        <taxon>Leptospirales</taxon>
        <taxon>Leptospiraceae</taxon>
        <taxon>Leptospira</taxon>
    </lineage>
</organism>
<dbReference type="Gene3D" id="3.40.30.10">
    <property type="entry name" value="Glutaredoxin"/>
    <property type="match status" value="1"/>
</dbReference>
<dbReference type="Gene3D" id="1.10.472.60">
    <property type="entry name" value="putative protein disulfide isomerase domain"/>
    <property type="match status" value="1"/>
</dbReference>
<comment type="caution">
    <text evidence="1">The sequence shown here is derived from an EMBL/GenBank/DDBJ whole genome shotgun (WGS) entry which is preliminary data.</text>
</comment>
<dbReference type="Proteomes" id="UP000232149">
    <property type="component" value="Unassembled WGS sequence"/>
</dbReference>
<proteinExistence type="predicted"/>
<dbReference type="EMBL" id="NPDU01000072">
    <property type="protein sequence ID" value="PJZ60212.1"/>
    <property type="molecule type" value="Genomic_DNA"/>
</dbReference>
<dbReference type="AlphaFoldDB" id="A0A2M9YIE3"/>
<dbReference type="EMBL" id="NPDV01000029">
    <property type="protein sequence ID" value="PJZ51288.1"/>
    <property type="molecule type" value="Genomic_DNA"/>
</dbReference>
<name>A0A2M9YIE3_9LEPT</name>
<evidence type="ECO:0000313" key="3">
    <source>
        <dbReference type="Proteomes" id="UP000232149"/>
    </source>
</evidence>
<dbReference type="RefSeq" id="WP_100787702.1">
    <property type="nucleotide sequence ID" value="NZ_NPDU01000072.1"/>
</dbReference>
<dbReference type="Pfam" id="PF13743">
    <property type="entry name" value="Thioredoxin_5"/>
    <property type="match status" value="1"/>
</dbReference>
<keyword evidence="1" id="KW-0413">Isomerase</keyword>
<dbReference type="PANTHER" id="PTHR13887">
    <property type="entry name" value="GLUTATHIONE S-TRANSFERASE KAPPA"/>
    <property type="match status" value="1"/>
</dbReference>
<evidence type="ECO:0000313" key="4">
    <source>
        <dbReference type="Proteomes" id="UP000232188"/>
    </source>
</evidence>
<dbReference type="SUPFAM" id="SSF52833">
    <property type="entry name" value="Thioredoxin-like"/>
    <property type="match status" value="1"/>
</dbReference>
<evidence type="ECO:0000313" key="2">
    <source>
        <dbReference type="EMBL" id="PJZ60212.1"/>
    </source>
</evidence>
<sequence length="216" mass="24829">MSQNDSLQHSILYVTDPLCPWSYGFGPVLEKIREEYKDKIRFSLVLGGLRFGESSETLTPELARILKHEWKDAEALTKQPFELGILERKNVYYDSFPACKAVISAQKINPEIAFQYLHTLSKNFFQENQDPNSSETFLELAETFGISKKEFQSVFEDKDTETETQNDFYFGFSLGVSAFPSLVFSDGAESGILTRGYHSYEQLDSILKDYFRAVRF</sequence>
<protein>
    <submittedName>
        <fullName evidence="1">Protein-disulfide isomerase</fullName>
    </submittedName>
</protein>
<evidence type="ECO:0000313" key="1">
    <source>
        <dbReference type="EMBL" id="PJZ51288.1"/>
    </source>
</evidence>
<dbReference type="CDD" id="cd03025">
    <property type="entry name" value="DsbA_FrnE_like"/>
    <property type="match status" value="1"/>
</dbReference>
<dbReference type="InterPro" id="IPR036249">
    <property type="entry name" value="Thioredoxin-like_sf"/>
</dbReference>
<keyword evidence="3" id="KW-1185">Reference proteome</keyword>
<dbReference type="GO" id="GO:0016853">
    <property type="term" value="F:isomerase activity"/>
    <property type="evidence" value="ECO:0007669"/>
    <property type="project" value="UniProtKB-KW"/>
</dbReference>
<accession>A0A2M9YIE3</accession>
<reference evidence="3 4" key="1">
    <citation type="submission" date="2017-07" db="EMBL/GenBank/DDBJ databases">
        <title>Leptospira spp. isolated from tropical soils.</title>
        <authorList>
            <person name="Thibeaux R."/>
            <person name="Iraola G."/>
            <person name="Ferres I."/>
            <person name="Bierque E."/>
            <person name="Girault D."/>
            <person name="Soupe-Gilbert M.-E."/>
            <person name="Picardeau M."/>
            <person name="Goarant C."/>
        </authorList>
    </citation>
    <scope>NUCLEOTIDE SEQUENCE [LARGE SCALE GENOMIC DNA]</scope>
    <source>
        <strain evidence="1 4">FH2-B-C1</strain>
        <strain evidence="2 3">FH2-B-D1</strain>
    </source>
</reference>
<gene>
    <name evidence="2" type="ORF">CH376_19610</name>
    <name evidence="1" type="ORF">CH380_20860</name>
</gene>